<keyword evidence="2" id="KW-1185">Reference proteome</keyword>
<evidence type="ECO:0000313" key="1">
    <source>
        <dbReference type="EnsemblPlants" id="AVESA.00010b.r2.7CG0658360.1.CDS"/>
    </source>
</evidence>
<sequence>MVRSKELKPPRFVAFEHKRDANGFAVRPQHWQQYKEYAGTYKAEEEKRSDRWKNFLLKLADLSEQDAEVSLSVDKGQAAAMFLEENFKAGSSEFVFEKAAQGPDAVASWKPIRASVGNIEQMMGLRVENEHLSAARMHPKEPIHPLKKELECLVHSGLPMALRGEIWQAFVGARVHRVEGYYDSLLAVKGELEDNDRCLDSSTSEVDKKTELSSAFSCEKWKQMEKDLPKTFPGHPSLDEDGRNALRRLLEAYARHDPKFGYCQAMNFFAGLLLLLMPEENAFWTLVGIIDCFNGYFSEEMIESQVDQVVLKELVQEKIPNLANHLDCLGLQLSWITEPWFLSIFTNVLPWQIVLRVWDVLLFDGNRVMLFQTVLALLELYGPSLMDTKHACDAVMLLRSLASSTLDSNQLVSTACEGYQSVSETVLQELRNKHKPSVIASVKEREEKMSNVANEDANRESDSEVYSLKDQAIFFKFELCQLQEEIRSSFLRADELKIATMEVVKHDNRLQLSAKVQHLDKELFELRVALSGKLKEEQELFQELMFVERKLKIAEKPGIPIDQDSIAQRYGAIVLQEHEIFEEKDKESSQQKSLISHLPSPSSNLYCRDTSIVVKITEQLIVLCDSGTDNLSSAELRGVMFVHIPANIDRFIGIQINDQLSGMTIKHHSSASQEAFAEHSILKSESQLPFPDVEFRALRWCKINNGSLPLEVEANRHRYKRGCYVKINYKASGRIKLNDVLISMPIPLTKKSIDIDISKDKGRCIIEEREIVWRVPPIDVSNTSGSIIIKYTFMGWPEVYQYFPINVRYSFADTYGLKVGRAFRCNDGNSLNYAYEYIGTAGYTLRGSKPDHRMKIRSEQVMLPWNIEEIWSEDDFDWEDG</sequence>
<dbReference type="Proteomes" id="UP001732700">
    <property type="component" value="Chromosome 7C"/>
</dbReference>
<name>A0ACD5ZTG5_AVESA</name>
<proteinExistence type="predicted"/>
<accession>A0ACD5ZTG5</accession>
<organism evidence="1 2">
    <name type="scientific">Avena sativa</name>
    <name type="common">Oat</name>
    <dbReference type="NCBI Taxonomy" id="4498"/>
    <lineage>
        <taxon>Eukaryota</taxon>
        <taxon>Viridiplantae</taxon>
        <taxon>Streptophyta</taxon>
        <taxon>Embryophyta</taxon>
        <taxon>Tracheophyta</taxon>
        <taxon>Spermatophyta</taxon>
        <taxon>Magnoliopsida</taxon>
        <taxon>Liliopsida</taxon>
        <taxon>Poales</taxon>
        <taxon>Poaceae</taxon>
        <taxon>BOP clade</taxon>
        <taxon>Pooideae</taxon>
        <taxon>Poodae</taxon>
        <taxon>Poeae</taxon>
        <taxon>Poeae Chloroplast Group 1 (Aveneae type)</taxon>
        <taxon>Aveninae</taxon>
        <taxon>Avena</taxon>
    </lineage>
</organism>
<reference evidence="1" key="1">
    <citation type="submission" date="2021-05" db="EMBL/GenBank/DDBJ databases">
        <authorList>
            <person name="Scholz U."/>
            <person name="Mascher M."/>
            <person name="Fiebig A."/>
        </authorList>
    </citation>
    <scope>NUCLEOTIDE SEQUENCE [LARGE SCALE GENOMIC DNA]</scope>
</reference>
<protein>
    <submittedName>
        <fullName evidence="1">Uncharacterized protein</fullName>
    </submittedName>
</protein>
<evidence type="ECO:0000313" key="2">
    <source>
        <dbReference type="Proteomes" id="UP001732700"/>
    </source>
</evidence>
<reference evidence="1" key="2">
    <citation type="submission" date="2025-09" db="UniProtKB">
        <authorList>
            <consortium name="EnsemblPlants"/>
        </authorList>
    </citation>
    <scope>IDENTIFICATION</scope>
</reference>
<dbReference type="EnsemblPlants" id="AVESA.00010b.r2.7CG0658360.1">
    <property type="protein sequence ID" value="AVESA.00010b.r2.7CG0658360.1.CDS"/>
    <property type="gene ID" value="AVESA.00010b.r2.7CG0658360"/>
</dbReference>